<comment type="subcellular location">
    <subcellularLocation>
        <location evidence="1">Nucleus</location>
        <location evidence="1">Nucleolus</location>
    </subcellularLocation>
</comment>
<dbReference type="InterPro" id="IPR027417">
    <property type="entry name" value="P-loop_NTPase"/>
</dbReference>
<reference evidence="6" key="1">
    <citation type="submission" date="2022-03" db="EMBL/GenBank/DDBJ databases">
        <title>A functionally conserved STORR gene fusion in Papaver species that diverged 16.8 million years ago.</title>
        <authorList>
            <person name="Catania T."/>
        </authorList>
    </citation>
    <scope>NUCLEOTIDE SEQUENCE</scope>
    <source>
        <strain evidence="6">S-191538</strain>
    </source>
</reference>
<dbReference type="InterPro" id="IPR012948">
    <property type="entry name" value="AARP2CN"/>
</dbReference>
<accession>A0AA41SH27</accession>
<gene>
    <name evidence="6" type="ORF">MKW94_001192</name>
</gene>
<dbReference type="EMBL" id="JAJJMA010149528">
    <property type="protein sequence ID" value="MCL7034765.1"/>
    <property type="molecule type" value="Genomic_DNA"/>
</dbReference>
<dbReference type="PANTHER" id="PTHR12858">
    <property type="entry name" value="RIBOSOME BIOGENESIS PROTEIN"/>
    <property type="match status" value="1"/>
</dbReference>
<feature type="domain" description="Bms1-type G" evidence="5">
    <location>
        <begin position="39"/>
        <end position="212"/>
    </location>
</feature>
<dbReference type="SMART" id="SM00785">
    <property type="entry name" value="AARP2CN"/>
    <property type="match status" value="1"/>
</dbReference>
<comment type="caution">
    <text evidence="6">The sequence shown here is derived from an EMBL/GenBank/DDBJ whole genome shotgun (WGS) entry which is preliminary data.</text>
</comment>
<evidence type="ECO:0000256" key="4">
    <source>
        <dbReference type="SAM" id="MobiDB-lite"/>
    </source>
</evidence>
<dbReference type="AlphaFoldDB" id="A0AA41SH27"/>
<dbReference type="Gene3D" id="3.40.50.300">
    <property type="entry name" value="P-loop containing nucleotide triphosphate hydrolases"/>
    <property type="match status" value="1"/>
</dbReference>
<dbReference type="GO" id="GO:0005730">
    <property type="term" value="C:nucleolus"/>
    <property type="evidence" value="ECO:0007669"/>
    <property type="project" value="UniProtKB-SubCell"/>
</dbReference>
<evidence type="ECO:0000256" key="2">
    <source>
        <dbReference type="ARBA" id="ARBA00022517"/>
    </source>
</evidence>
<dbReference type="Proteomes" id="UP001177140">
    <property type="component" value="Unassembled WGS sequence"/>
</dbReference>
<dbReference type="GO" id="GO:0030686">
    <property type="term" value="C:90S preribosome"/>
    <property type="evidence" value="ECO:0007669"/>
    <property type="project" value="TreeGrafter"/>
</dbReference>
<sequence>MSVPAFEIYRDHRDNKSEDDDNDDNFPLLDGGGQIHEPAPPYVVVVQGPPNVGKSLLIKSLIKHFTRTEQEEEHMNHDFRGPITVLTGGKRRRLQFVECPDDMDAMIDAAKYADAVLLLVDASFGFEAETFEFLNLLRVHGLTKVTGVLTHLDKFEDDEKELKKTIERLQDRFRTEIYQGATMSCISGLEHDLYKNSEILELAKVMSDSKFLPTSWRAAQPYVLVDRFDDVTPLERVQKDTNCDRNISLYGYLRGCNIKSGAKVHIAGVGDFRLASVTSSPDPFPLSSKMEEEYLTHMNMETESFETGAYLKMEVHDLPFRMVENFNPCHPILVGGISLEEEDVGYMQARLKRHNLHMKLLKSRDPITVSAGWRRYQTKPIYAMESDNKEHQILKFTPEHNHCCAIFWGPIAPPHTRIVVVQSTKEKFRIAAKAVVLHPKHDVKIMKKSNLKGIPYKNLRRRRTALIKFTPDIEVAKYKAVPVRTSSGIRGQIDEAAKRKGIAKCTFEKGISMSDIVFMRVLRQVEVPRFYSPFSAALEPRDCIVPDNNKEKDDIAQKRLRLGQRRRVAIIDGDPISYTCSDPLTQIYEKYMKKNKGRVTKKKESAVISKEQQEAYERGAETVKRLLKEGFMTGDFDMLLDF</sequence>
<dbReference type="InterPro" id="IPR039761">
    <property type="entry name" value="Bms1/Tsr1"/>
</dbReference>
<dbReference type="GO" id="GO:0034511">
    <property type="term" value="F:U3 snoRNA binding"/>
    <property type="evidence" value="ECO:0007669"/>
    <property type="project" value="TreeGrafter"/>
</dbReference>
<dbReference type="GO" id="GO:0000479">
    <property type="term" value="P:endonucleolytic cleavage of tricistronic rRNA transcript (SSU-rRNA, 5.8S rRNA, LSU-rRNA)"/>
    <property type="evidence" value="ECO:0007669"/>
    <property type="project" value="TreeGrafter"/>
</dbReference>
<keyword evidence="7" id="KW-1185">Reference proteome</keyword>
<name>A0AA41SH27_PAPNU</name>
<dbReference type="Pfam" id="PF08142">
    <property type="entry name" value="AARP2CN"/>
    <property type="match status" value="1"/>
</dbReference>
<dbReference type="PANTHER" id="PTHR12858:SF2">
    <property type="entry name" value="RIBOSOME BIOGENESIS PROTEIN BMS1 HOMOLOG"/>
    <property type="match status" value="1"/>
</dbReference>
<evidence type="ECO:0000256" key="1">
    <source>
        <dbReference type="ARBA" id="ARBA00004604"/>
    </source>
</evidence>
<keyword evidence="3" id="KW-0539">Nucleus</keyword>
<dbReference type="GO" id="GO:0005525">
    <property type="term" value="F:GTP binding"/>
    <property type="evidence" value="ECO:0007669"/>
    <property type="project" value="InterPro"/>
</dbReference>
<evidence type="ECO:0000313" key="6">
    <source>
        <dbReference type="EMBL" id="MCL7034765.1"/>
    </source>
</evidence>
<dbReference type="SMART" id="SM01362">
    <property type="entry name" value="DUF663"/>
    <property type="match status" value="1"/>
</dbReference>
<keyword evidence="2" id="KW-0690">Ribosome biogenesis</keyword>
<evidence type="ECO:0000256" key="3">
    <source>
        <dbReference type="ARBA" id="ARBA00023242"/>
    </source>
</evidence>
<dbReference type="GO" id="GO:0000462">
    <property type="term" value="P:maturation of SSU-rRNA from tricistronic rRNA transcript (SSU-rRNA, 5.8S rRNA, LSU-rRNA)"/>
    <property type="evidence" value="ECO:0007669"/>
    <property type="project" value="TreeGrafter"/>
</dbReference>
<feature type="region of interest" description="Disordered" evidence="4">
    <location>
        <begin position="1"/>
        <end position="32"/>
    </location>
</feature>
<dbReference type="Pfam" id="PF00009">
    <property type="entry name" value="GTP_EFTU"/>
    <property type="match status" value="1"/>
</dbReference>
<dbReference type="GO" id="GO:0003924">
    <property type="term" value="F:GTPase activity"/>
    <property type="evidence" value="ECO:0007669"/>
    <property type="project" value="InterPro"/>
</dbReference>
<evidence type="ECO:0000259" key="5">
    <source>
        <dbReference type="PROSITE" id="PS51714"/>
    </source>
</evidence>
<dbReference type="InterPro" id="IPR007034">
    <property type="entry name" value="BMS1_TSR1_C"/>
</dbReference>
<dbReference type="PROSITE" id="PS51714">
    <property type="entry name" value="G_BMS1"/>
    <property type="match status" value="1"/>
</dbReference>
<organism evidence="6 7">
    <name type="scientific">Papaver nudicaule</name>
    <name type="common">Iceland poppy</name>
    <dbReference type="NCBI Taxonomy" id="74823"/>
    <lineage>
        <taxon>Eukaryota</taxon>
        <taxon>Viridiplantae</taxon>
        <taxon>Streptophyta</taxon>
        <taxon>Embryophyta</taxon>
        <taxon>Tracheophyta</taxon>
        <taxon>Spermatophyta</taxon>
        <taxon>Magnoliopsida</taxon>
        <taxon>Ranunculales</taxon>
        <taxon>Papaveraceae</taxon>
        <taxon>Papaveroideae</taxon>
        <taxon>Papaver</taxon>
    </lineage>
</organism>
<dbReference type="InterPro" id="IPR000795">
    <property type="entry name" value="T_Tr_GTP-bd_dom"/>
</dbReference>
<proteinExistence type="predicted"/>
<evidence type="ECO:0000313" key="7">
    <source>
        <dbReference type="Proteomes" id="UP001177140"/>
    </source>
</evidence>
<dbReference type="SUPFAM" id="SSF52540">
    <property type="entry name" value="P-loop containing nucleoside triphosphate hydrolases"/>
    <property type="match status" value="1"/>
</dbReference>
<protein>
    <recommendedName>
        <fullName evidence="5">Bms1-type G domain-containing protein</fullName>
    </recommendedName>
</protein>
<dbReference type="Pfam" id="PF04950">
    <property type="entry name" value="RIBIOP_C"/>
    <property type="match status" value="1"/>
</dbReference>
<dbReference type="InterPro" id="IPR030387">
    <property type="entry name" value="G_Bms1/Tsr1_dom"/>
</dbReference>